<keyword evidence="1" id="KW-0732">Signal</keyword>
<organism evidence="2 3">
    <name type="scientific">Halochromatium glycolicum</name>
    <dbReference type="NCBI Taxonomy" id="85075"/>
    <lineage>
        <taxon>Bacteria</taxon>
        <taxon>Pseudomonadati</taxon>
        <taxon>Pseudomonadota</taxon>
        <taxon>Gammaproteobacteria</taxon>
        <taxon>Chromatiales</taxon>
        <taxon>Chromatiaceae</taxon>
        <taxon>Halochromatium</taxon>
    </lineage>
</organism>
<sequence length="430" mass="47092">MSRFCGTLASILVALSCQSAYAEVSGNDDRNPELDLLQQVQPRYASGLSQRRPLQERELEEWGGRISAPPRQKFTGFEPRIGLGFEYTDNLSFSNTEQEDDVIALLSPGFNYVANSPQWRVGLDYGFEAAAYRDNTELDRLLDAQTVSLSATYNASPLFGITVSELFQQTHDPTAEALVTAASPATRFTTNILSTLATLRPNRTSDVNLGVSHQLLLTSDDDGADAQAYAFDAQARWLLGRAARLTARYNAQYLRFDLPPATLSSAAANARDDHGIIQGLRVGYQRALARNLAADIELGFLEPGPFADEDWQGRAQLRAATTNQLATLDASRDTTVVAGIGAPLLRNRLAFDVENRPFAGLRVGGTIALTRFKTLDREPQEFDTIDIGVAVRYALGSNIWLEGLLNRRQQEVSGDTTHANSLTFSIVKGL</sequence>
<name>A0AAJ0U1J8_9GAMM</name>
<accession>A0AAJ0U1J8</accession>
<protein>
    <recommendedName>
        <fullName evidence="4">Outer membrane beta-barrel protein</fullName>
    </recommendedName>
</protein>
<feature type="chain" id="PRO_5042590930" description="Outer membrane beta-barrel protein" evidence="1">
    <location>
        <begin position="23"/>
        <end position="430"/>
    </location>
</feature>
<evidence type="ECO:0000313" key="3">
    <source>
        <dbReference type="Proteomes" id="UP001296776"/>
    </source>
</evidence>
<dbReference type="Proteomes" id="UP001296776">
    <property type="component" value="Unassembled WGS sequence"/>
</dbReference>
<reference evidence="2" key="2">
    <citation type="journal article" date="2020" name="Microorganisms">
        <title>Osmotic Adaptation and Compatible Solute Biosynthesis of Phototrophic Bacteria as Revealed from Genome Analyses.</title>
        <authorList>
            <person name="Imhoff J.F."/>
            <person name="Rahn T."/>
            <person name="Kunzel S."/>
            <person name="Keller A."/>
            <person name="Neulinger S.C."/>
        </authorList>
    </citation>
    <scope>NUCLEOTIDE SEQUENCE</scope>
    <source>
        <strain evidence="2">DSM 11080</strain>
    </source>
</reference>
<evidence type="ECO:0000313" key="2">
    <source>
        <dbReference type="EMBL" id="MBK1703167.1"/>
    </source>
</evidence>
<reference evidence="2" key="1">
    <citation type="submission" date="2017-08" db="EMBL/GenBank/DDBJ databases">
        <authorList>
            <person name="Imhoff J.F."/>
            <person name="Rahn T."/>
            <person name="Kuenzel S."/>
            <person name="Neulinger S.C."/>
        </authorList>
    </citation>
    <scope>NUCLEOTIDE SEQUENCE</scope>
    <source>
        <strain evidence="2">DSM 11080</strain>
    </source>
</reference>
<evidence type="ECO:0000256" key="1">
    <source>
        <dbReference type="SAM" id="SignalP"/>
    </source>
</evidence>
<proteinExistence type="predicted"/>
<keyword evidence="3" id="KW-1185">Reference proteome</keyword>
<gene>
    <name evidence="2" type="ORF">CKO40_01025</name>
</gene>
<evidence type="ECO:0008006" key="4">
    <source>
        <dbReference type="Google" id="ProtNLM"/>
    </source>
</evidence>
<dbReference type="EMBL" id="NRSJ01000001">
    <property type="protein sequence ID" value="MBK1703167.1"/>
    <property type="molecule type" value="Genomic_DNA"/>
</dbReference>
<feature type="signal peptide" evidence="1">
    <location>
        <begin position="1"/>
        <end position="22"/>
    </location>
</feature>
<comment type="caution">
    <text evidence="2">The sequence shown here is derived from an EMBL/GenBank/DDBJ whole genome shotgun (WGS) entry which is preliminary data.</text>
</comment>
<dbReference type="AlphaFoldDB" id="A0AAJ0U1J8"/>
<dbReference type="PROSITE" id="PS51257">
    <property type="entry name" value="PROKAR_LIPOPROTEIN"/>
    <property type="match status" value="1"/>
</dbReference>